<feature type="compositionally biased region" description="Polar residues" evidence="1">
    <location>
        <begin position="44"/>
        <end position="68"/>
    </location>
</feature>
<keyword evidence="3" id="KW-1185">Reference proteome</keyword>
<dbReference type="Proteomes" id="UP001372338">
    <property type="component" value="Unassembled WGS sequence"/>
</dbReference>
<name>A0AAN9E8X6_CROPI</name>
<dbReference type="AlphaFoldDB" id="A0AAN9E8X6"/>
<protein>
    <submittedName>
        <fullName evidence="2">Uncharacterized protein</fullName>
    </submittedName>
</protein>
<dbReference type="EMBL" id="JAYWIO010000007">
    <property type="protein sequence ID" value="KAK7251175.1"/>
    <property type="molecule type" value="Genomic_DNA"/>
</dbReference>
<evidence type="ECO:0000313" key="3">
    <source>
        <dbReference type="Proteomes" id="UP001372338"/>
    </source>
</evidence>
<proteinExistence type="predicted"/>
<evidence type="ECO:0000313" key="2">
    <source>
        <dbReference type="EMBL" id="KAK7251175.1"/>
    </source>
</evidence>
<comment type="caution">
    <text evidence="2">The sequence shown here is derived from an EMBL/GenBank/DDBJ whole genome shotgun (WGS) entry which is preliminary data.</text>
</comment>
<feature type="region of interest" description="Disordered" evidence="1">
    <location>
        <begin position="38"/>
        <end position="87"/>
    </location>
</feature>
<feature type="compositionally biased region" description="Polar residues" evidence="1">
    <location>
        <begin position="77"/>
        <end position="87"/>
    </location>
</feature>
<sequence length="87" mass="9277">MNLKAIEDADIDNLSPKKTQELLQCIEALRAKLIGKYPADTGKEGTNITEASNNSQGGKGNPENNGTMPVQEIIKVPNTSVRGKTPA</sequence>
<organism evidence="2 3">
    <name type="scientific">Crotalaria pallida</name>
    <name type="common">Smooth rattlebox</name>
    <name type="synonym">Crotalaria striata</name>
    <dbReference type="NCBI Taxonomy" id="3830"/>
    <lineage>
        <taxon>Eukaryota</taxon>
        <taxon>Viridiplantae</taxon>
        <taxon>Streptophyta</taxon>
        <taxon>Embryophyta</taxon>
        <taxon>Tracheophyta</taxon>
        <taxon>Spermatophyta</taxon>
        <taxon>Magnoliopsida</taxon>
        <taxon>eudicotyledons</taxon>
        <taxon>Gunneridae</taxon>
        <taxon>Pentapetalae</taxon>
        <taxon>rosids</taxon>
        <taxon>fabids</taxon>
        <taxon>Fabales</taxon>
        <taxon>Fabaceae</taxon>
        <taxon>Papilionoideae</taxon>
        <taxon>50 kb inversion clade</taxon>
        <taxon>genistoids sensu lato</taxon>
        <taxon>core genistoids</taxon>
        <taxon>Crotalarieae</taxon>
        <taxon>Crotalaria</taxon>
    </lineage>
</organism>
<accession>A0AAN9E8X6</accession>
<evidence type="ECO:0000256" key="1">
    <source>
        <dbReference type="SAM" id="MobiDB-lite"/>
    </source>
</evidence>
<gene>
    <name evidence="2" type="ORF">RIF29_34132</name>
</gene>
<reference evidence="2 3" key="1">
    <citation type="submission" date="2024-01" db="EMBL/GenBank/DDBJ databases">
        <title>The genomes of 5 underutilized Papilionoideae crops provide insights into root nodulation and disease resistanc.</title>
        <authorList>
            <person name="Yuan L."/>
        </authorList>
    </citation>
    <scope>NUCLEOTIDE SEQUENCE [LARGE SCALE GENOMIC DNA]</scope>
    <source>
        <strain evidence="2">ZHUSHIDOU_FW_LH</strain>
        <tissue evidence="2">Leaf</tissue>
    </source>
</reference>